<dbReference type="Proteomes" id="UP000001818">
    <property type="component" value="Chromosome"/>
</dbReference>
<evidence type="ECO:0000256" key="7">
    <source>
        <dbReference type="ARBA" id="ARBA00024722"/>
    </source>
</evidence>
<dbReference type="InterPro" id="IPR050093">
    <property type="entry name" value="ABC_SmlMolc_Importer"/>
</dbReference>
<dbReference type="STRING" id="316057.RPD_1034"/>
<dbReference type="EC" id="7.6.2.11" evidence="8"/>
<dbReference type="KEGG" id="rpd:RPD_1034"/>
<protein>
    <recommendedName>
        <fullName evidence="8">Spermidine/putrescine import ATP-binding protein PotA</fullName>
        <ecNumber evidence="8">7.6.2.11</ecNumber>
    </recommendedName>
</protein>
<evidence type="ECO:0000313" key="11">
    <source>
        <dbReference type="Proteomes" id="UP000001818"/>
    </source>
</evidence>
<dbReference type="SMART" id="SM00382">
    <property type="entry name" value="AAA"/>
    <property type="match status" value="1"/>
</dbReference>
<evidence type="ECO:0000256" key="3">
    <source>
        <dbReference type="ARBA" id="ARBA00022741"/>
    </source>
</evidence>
<name>Q13CB7_RHOPS</name>
<evidence type="ECO:0000256" key="4">
    <source>
        <dbReference type="ARBA" id="ARBA00022840"/>
    </source>
</evidence>
<comment type="function">
    <text evidence="8">Part of the ABC transporter complex PotABCD involved in spermidine/putrescine import. Responsible for energy coupling to the transport system.</text>
</comment>
<dbReference type="PROSITE" id="PS00211">
    <property type="entry name" value="ABC_TRANSPORTER_1"/>
    <property type="match status" value="1"/>
</dbReference>
<dbReference type="BioCyc" id="RPAL316057:RPD_RS05255-MONOMER"/>
<proteinExistence type="inferred from homology"/>
<dbReference type="InterPro" id="IPR027417">
    <property type="entry name" value="P-loop_NTPase"/>
</dbReference>
<sequence length="359" mass="39242">MTNIRTNGAALVLKDLAKTYGSLAVVRDVSLTVAPGEFVTFLGPSGSGKTTTLNLIAGFTEASAGRITLDGRDLGNVPAHQRGIGVVFQSYALFPHMTVRQNIAYPLEQRRPRMDRKAIETQVGDVLQLVEMAGYADRRPHQLSGGQQQRVALARAVVFEPKLLLLDEPLGALDKRLRESLQLELRRIHRELGVTVIFVTHDQDEAMTLSDRIVVFNEGRIEQVGTPQQLYGQPATEFVARFLGDSNIFRGRVEDQHLNCGAFNIRLPAPATPGPLSAMVRPEKMRVKKDVAGAGEDGVAATLTDVTFSGSTWRVEGHDSDGRTLLARVADGSTLHIGEMVNFVWSVEDVRIVASEARP</sequence>
<comment type="catalytic activity">
    <reaction evidence="8">
        <text>ATP + H2O + polyamine-[polyamine-binding protein]Side 1 = ADP + phosphate + polyamineSide 2 + [polyamine-binding protein]Side 1.</text>
        <dbReference type="EC" id="7.6.2.11"/>
    </reaction>
</comment>
<dbReference type="Gene3D" id="3.40.50.300">
    <property type="entry name" value="P-loop containing nucleotide triphosphate hydrolases"/>
    <property type="match status" value="1"/>
</dbReference>
<dbReference type="eggNOG" id="COG3842">
    <property type="taxonomic scope" value="Bacteria"/>
</dbReference>
<comment type="similarity">
    <text evidence="8">Belongs to the ABC transporter superfamily. Spermidine/putrescine importer (TC 3.A.1.11.1) family.</text>
</comment>
<accession>Q13CB7</accession>
<gene>
    <name evidence="8" type="primary">potA</name>
    <name evidence="10" type="ordered locus">RPD_1034</name>
</gene>
<dbReference type="InterPro" id="IPR003593">
    <property type="entry name" value="AAA+_ATPase"/>
</dbReference>
<dbReference type="Pfam" id="PF00005">
    <property type="entry name" value="ABC_tran"/>
    <property type="match status" value="1"/>
</dbReference>
<keyword evidence="5 8" id="KW-1278">Translocase</keyword>
<dbReference type="InterPro" id="IPR005893">
    <property type="entry name" value="PotA-like"/>
</dbReference>
<keyword evidence="2 8" id="KW-1003">Cell membrane</keyword>
<dbReference type="Pfam" id="PF08402">
    <property type="entry name" value="TOBE_2"/>
    <property type="match status" value="1"/>
</dbReference>
<feature type="domain" description="ABC transporter" evidence="9">
    <location>
        <begin position="11"/>
        <end position="243"/>
    </location>
</feature>
<keyword evidence="6 8" id="KW-0472">Membrane</keyword>
<comment type="function">
    <text evidence="7">Involved in beta-(1--&gt;2)glucan export. Transmembrane domains (TMD) form a pore in the inner membrane and the ATP-binding domain (NBD) is responsible for energy generation.</text>
</comment>
<dbReference type="InterPro" id="IPR017871">
    <property type="entry name" value="ABC_transporter-like_CS"/>
</dbReference>
<keyword evidence="1 8" id="KW-0813">Transport</keyword>
<dbReference type="SUPFAM" id="SSF50331">
    <property type="entry name" value="MOP-like"/>
    <property type="match status" value="1"/>
</dbReference>
<evidence type="ECO:0000259" key="9">
    <source>
        <dbReference type="PROSITE" id="PS50893"/>
    </source>
</evidence>
<organism evidence="10 11">
    <name type="scientific">Rhodopseudomonas palustris (strain BisB5)</name>
    <dbReference type="NCBI Taxonomy" id="316057"/>
    <lineage>
        <taxon>Bacteria</taxon>
        <taxon>Pseudomonadati</taxon>
        <taxon>Pseudomonadota</taxon>
        <taxon>Alphaproteobacteria</taxon>
        <taxon>Hyphomicrobiales</taxon>
        <taxon>Nitrobacteraceae</taxon>
        <taxon>Rhodopseudomonas</taxon>
    </lineage>
</organism>
<dbReference type="PROSITE" id="PS50893">
    <property type="entry name" value="ABC_TRANSPORTER_2"/>
    <property type="match status" value="1"/>
</dbReference>
<evidence type="ECO:0000256" key="6">
    <source>
        <dbReference type="ARBA" id="ARBA00023136"/>
    </source>
</evidence>
<dbReference type="PANTHER" id="PTHR42781:SF4">
    <property type="entry name" value="SPERMIDINE_PUTRESCINE IMPORT ATP-BINDING PROTEIN POTA"/>
    <property type="match status" value="1"/>
</dbReference>
<evidence type="ECO:0000256" key="1">
    <source>
        <dbReference type="ARBA" id="ARBA00022448"/>
    </source>
</evidence>
<comment type="subunit">
    <text evidence="8">The complex is composed of two ATP-binding proteins (PotA), two transmembrane proteins (PotB and PotC) and a solute-binding protein (PotD).</text>
</comment>
<evidence type="ECO:0000256" key="8">
    <source>
        <dbReference type="RuleBase" id="RU364083"/>
    </source>
</evidence>
<dbReference type="GO" id="GO:0015417">
    <property type="term" value="F:ABC-type polyamine transporter activity"/>
    <property type="evidence" value="ECO:0007669"/>
    <property type="project" value="UniProtKB-EC"/>
</dbReference>
<dbReference type="HOGENOM" id="CLU_000604_1_1_5"/>
<keyword evidence="3 8" id="KW-0547">Nucleotide-binding</keyword>
<dbReference type="PANTHER" id="PTHR42781">
    <property type="entry name" value="SPERMIDINE/PUTRESCINE IMPORT ATP-BINDING PROTEIN POTA"/>
    <property type="match status" value="1"/>
</dbReference>
<dbReference type="InterPro" id="IPR008995">
    <property type="entry name" value="Mo/tungstate-bd_C_term_dom"/>
</dbReference>
<dbReference type="NCBIfam" id="TIGR01187">
    <property type="entry name" value="potA"/>
    <property type="match status" value="1"/>
</dbReference>
<dbReference type="Gene3D" id="2.40.50.100">
    <property type="match status" value="1"/>
</dbReference>
<evidence type="ECO:0000256" key="5">
    <source>
        <dbReference type="ARBA" id="ARBA00022967"/>
    </source>
</evidence>
<dbReference type="SUPFAM" id="SSF52540">
    <property type="entry name" value="P-loop containing nucleoside triphosphate hydrolases"/>
    <property type="match status" value="1"/>
</dbReference>
<keyword evidence="4 8" id="KW-0067">ATP-binding</keyword>
<dbReference type="InterPro" id="IPR003439">
    <property type="entry name" value="ABC_transporter-like_ATP-bd"/>
</dbReference>
<dbReference type="AlphaFoldDB" id="Q13CB7"/>
<evidence type="ECO:0000256" key="2">
    <source>
        <dbReference type="ARBA" id="ARBA00022475"/>
    </source>
</evidence>
<dbReference type="EMBL" id="CP000283">
    <property type="protein sequence ID" value="ABE38272.1"/>
    <property type="molecule type" value="Genomic_DNA"/>
</dbReference>
<dbReference type="GO" id="GO:0015847">
    <property type="term" value="P:putrescine transport"/>
    <property type="evidence" value="ECO:0007669"/>
    <property type="project" value="UniProtKB-ARBA"/>
</dbReference>
<dbReference type="FunFam" id="3.40.50.300:FF:000133">
    <property type="entry name" value="Spermidine/putrescine import ATP-binding protein PotA"/>
    <property type="match status" value="1"/>
</dbReference>
<dbReference type="GO" id="GO:0016887">
    <property type="term" value="F:ATP hydrolysis activity"/>
    <property type="evidence" value="ECO:0007669"/>
    <property type="project" value="InterPro"/>
</dbReference>
<dbReference type="InterPro" id="IPR013611">
    <property type="entry name" value="Transp-assoc_OB_typ2"/>
</dbReference>
<evidence type="ECO:0000313" key="10">
    <source>
        <dbReference type="EMBL" id="ABE38272.1"/>
    </source>
</evidence>
<dbReference type="GO" id="GO:0005524">
    <property type="term" value="F:ATP binding"/>
    <property type="evidence" value="ECO:0007669"/>
    <property type="project" value="UniProtKB-KW"/>
</dbReference>
<reference evidence="10 11" key="1">
    <citation type="submission" date="2006-03" db="EMBL/GenBank/DDBJ databases">
        <title>Complete sequence of Rhodopseudomonas palustris BisB5.</title>
        <authorList>
            <consortium name="US DOE Joint Genome Institute"/>
            <person name="Copeland A."/>
            <person name="Lucas S."/>
            <person name="Lapidus A."/>
            <person name="Barry K."/>
            <person name="Detter J.C."/>
            <person name="Glavina del Rio T."/>
            <person name="Hammon N."/>
            <person name="Israni S."/>
            <person name="Dalin E."/>
            <person name="Tice H."/>
            <person name="Pitluck S."/>
            <person name="Chain P."/>
            <person name="Malfatti S."/>
            <person name="Shin M."/>
            <person name="Vergez L."/>
            <person name="Schmutz J."/>
            <person name="Larimer F."/>
            <person name="Land M."/>
            <person name="Hauser L."/>
            <person name="Pelletier D.A."/>
            <person name="Kyrpides N."/>
            <person name="Lykidis A."/>
            <person name="Oda Y."/>
            <person name="Harwood C.S."/>
            <person name="Richardson P."/>
        </authorList>
    </citation>
    <scope>NUCLEOTIDE SEQUENCE [LARGE SCALE GENOMIC DNA]</scope>
    <source>
        <strain evidence="10 11">BisB5</strain>
    </source>
</reference>
<dbReference type="GO" id="GO:0043190">
    <property type="term" value="C:ATP-binding cassette (ABC) transporter complex"/>
    <property type="evidence" value="ECO:0007669"/>
    <property type="project" value="InterPro"/>
</dbReference>